<evidence type="ECO:0000256" key="1">
    <source>
        <dbReference type="SAM" id="MobiDB-lite"/>
    </source>
</evidence>
<dbReference type="Proteomes" id="UP001153636">
    <property type="component" value="Chromosome 5"/>
</dbReference>
<accession>A0A9P0GCC1</accession>
<gene>
    <name evidence="2" type="ORF">PSYICH_LOCUS10909</name>
</gene>
<dbReference type="SUPFAM" id="SSF48371">
    <property type="entry name" value="ARM repeat"/>
    <property type="match status" value="1"/>
</dbReference>
<name>A0A9P0GCC1_9CUCU</name>
<dbReference type="AlphaFoldDB" id="A0A9P0GCC1"/>
<dbReference type="OrthoDB" id="6782503at2759"/>
<feature type="compositionally biased region" description="Acidic residues" evidence="1">
    <location>
        <begin position="625"/>
        <end position="678"/>
    </location>
</feature>
<evidence type="ECO:0000313" key="3">
    <source>
        <dbReference type="Proteomes" id="UP001153636"/>
    </source>
</evidence>
<dbReference type="InterPro" id="IPR016024">
    <property type="entry name" value="ARM-type_fold"/>
</dbReference>
<organism evidence="2 3">
    <name type="scientific">Psylliodes chrysocephalus</name>
    <dbReference type="NCBI Taxonomy" id="3402493"/>
    <lineage>
        <taxon>Eukaryota</taxon>
        <taxon>Metazoa</taxon>
        <taxon>Ecdysozoa</taxon>
        <taxon>Arthropoda</taxon>
        <taxon>Hexapoda</taxon>
        <taxon>Insecta</taxon>
        <taxon>Pterygota</taxon>
        <taxon>Neoptera</taxon>
        <taxon>Endopterygota</taxon>
        <taxon>Coleoptera</taxon>
        <taxon>Polyphaga</taxon>
        <taxon>Cucujiformia</taxon>
        <taxon>Chrysomeloidea</taxon>
        <taxon>Chrysomelidae</taxon>
        <taxon>Galerucinae</taxon>
        <taxon>Alticini</taxon>
        <taxon>Psylliodes</taxon>
    </lineage>
</organism>
<sequence>MIRSLNPDELNELEVEYDIDSYIVLAESLSAFKFPPSMKITFNQTTKPCQNKKLLRYMREEYGLTHYREFHLGGSGDFVTYVLVMGTSSIPVGSKLYFLNRGLRDGLAKLPLTSKTINHGFPTGCHETSEHVRLFAEDADIVFHELDAFIKGERERADPSNNFANLRFFYYRAKHGIIATADVVIATLRDIIADDVHVKLVQLHFGCVVGHDTLPIITNATEARKTIFKSAKEIQYYRCYNSMVPTHMTAQLPFGQAEKDCVYFQSYNPSFHAIKRMVSANPTLYYIFGQYKNCNNYIKRKVGFNEYYIPNIVHFAKLIKNKLTVRLEIVRNYGDLEDGLNALNNRHGERDHLFNIFRVNSCFGTFQLNWVDHIESTIESYIQHFQNQLVLWEETHLIGAVTEMYDAEIKIKYFLEGVAKNLDYHRLTKLLGGKPLSSSDVNDQQILTYTHNIHTDIIKFDKLLFFRQPIPLGWFKDYTKIFLQCCDKYDIQQQPTLVYLKAVARMCLLQYGPRTKTWTRPDTNDLGKRHITYLLRYRRRNFRERDWRITGTTDPKCVWAALSSPTHSGLQMFLSAVKDHENFSLPYLKRYVYTKIDYFPAYLITKHLRNMKIWYRVKFIGQHDEETDDDDDSNNDSNDDDNDDDDNNDDDDSDDTDNDNDSGDNDNDSGDDDDDDNDNHDLEQVPPRYPAYQDSPLPPPSPPPRFALKRGRVWLQEPTSSKSPGSSAPPVSPESSDSTETIDEESSEAESSAAAELRTAVRLLSTSSSSDQNNPRPSTSSIQDSGHVYTEEEESLILRFALNKRNKLKNNKTWNEASMTPGLAHLTPTMIRRRFLKLKCKPQKILIKLGLSKNEIKIIKKLIKSYT</sequence>
<reference evidence="2" key="1">
    <citation type="submission" date="2022-01" db="EMBL/GenBank/DDBJ databases">
        <authorList>
            <person name="King R."/>
        </authorList>
    </citation>
    <scope>NUCLEOTIDE SEQUENCE</scope>
</reference>
<feature type="compositionally biased region" description="Polar residues" evidence="1">
    <location>
        <begin position="764"/>
        <end position="784"/>
    </location>
</feature>
<protein>
    <submittedName>
        <fullName evidence="2">Uncharacterized protein</fullName>
    </submittedName>
</protein>
<feature type="compositionally biased region" description="Pro residues" evidence="1">
    <location>
        <begin position="696"/>
        <end position="705"/>
    </location>
</feature>
<keyword evidence="3" id="KW-1185">Reference proteome</keyword>
<evidence type="ECO:0000313" key="2">
    <source>
        <dbReference type="EMBL" id="CAH1110434.1"/>
    </source>
</evidence>
<dbReference type="EMBL" id="OV651817">
    <property type="protein sequence ID" value="CAH1110434.1"/>
    <property type="molecule type" value="Genomic_DNA"/>
</dbReference>
<feature type="compositionally biased region" description="Polar residues" evidence="1">
    <location>
        <begin position="717"/>
        <end position="726"/>
    </location>
</feature>
<proteinExistence type="predicted"/>
<feature type="region of interest" description="Disordered" evidence="1">
    <location>
        <begin position="625"/>
        <end position="788"/>
    </location>
</feature>